<dbReference type="Proteomes" id="UP000266177">
    <property type="component" value="Unassembled WGS sequence"/>
</dbReference>
<proteinExistence type="predicted"/>
<dbReference type="EMBL" id="QYZD01000012">
    <property type="protein sequence ID" value="RJG23061.1"/>
    <property type="molecule type" value="Genomic_DNA"/>
</dbReference>
<name>A0A3A3GY10_PANTH</name>
<dbReference type="AlphaFoldDB" id="A0A3A3GY10"/>
<dbReference type="RefSeq" id="WP_119794272.1">
    <property type="nucleotide sequence ID" value="NZ_QYZD01000012.1"/>
</dbReference>
<evidence type="ECO:0000313" key="2">
    <source>
        <dbReference type="EMBL" id="RJG23061.1"/>
    </source>
</evidence>
<comment type="caution">
    <text evidence="2">The sequence shown here is derived from an EMBL/GenBank/DDBJ whole genome shotgun (WGS) entry which is preliminary data.</text>
</comment>
<reference evidence="2 3" key="1">
    <citation type="submission" date="2018-09" db="EMBL/GenBank/DDBJ databases">
        <title>Paenibacillus SK2017-BO5.</title>
        <authorList>
            <person name="Piskunova J.V."/>
            <person name="Dubiley S.A."/>
            <person name="Severinov K.V."/>
        </authorList>
    </citation>
    <scope>NUCLEOTIDE SEQUENCE [LARGE SCALE GENOMIC DNA]</scope>
    <source>
        <strain evidence="2 3">BO5</strain>
    </source>
</reference>
<sequence length="154" mass="18012">MRKYFRNTFFAFFVVALVVTFTTPQTGYAGTSKNFKFHVGYRDDGVYATKSSGKRFEVTFKKPVKYLSFAAVLDDYSKKELPLKLYFHIEEKLDNGRTHAFKDKKIKFSYIGERDSSEGYTQTIDPGTYYVYVSRRDGSVHPIEGNGYFYYDYE</sequence>
<keyword evidence="1" id="KW-0732">Signal</keyword>
<organism evidence="2 3">
    <name type="scientific">Paenibacillus thiaminolyticus</name>
    <name type="common">Bacillus thiaminolyticus</name>
    <dbReference type="NCBI Taxonomy" id="49283"/>
    <lineage>
        <taxon>Bacteria</taxon>
        <taxon>Bacillati</taxon>
        <taxon>Bacillota</taxon>
        <taxon>Bacilli</taxon>
        <taxon>Bacillales</taxon>
        <taxon>Paenibacillaceae</taxon>
        <taxon>Paenibacillus</taxon>
    </lineage>
</organism>
<protein>
    <submittedName>
        <fullName evidence="2">Uncharacterized protein</fullName>
    </submittedName>
</protein>
<feature type="chain" id="PRO_5017357067" evidence="1">
    <location>
        <begin position="30"/>
        <end position="154"/>
    </location>
</feature>
<feature type="signal peptide" evidence="1">
    <location>
        <begin position="1"/>
        <end position="29"/>
    </location>
</feature>
<evidence type="ECO:0000313" key="3">
    <source>
        <dbReference type="Proteomes" id="UP000266177"/>
    </source>
</evidence>
<gene>
    <name evidence="2" type="ORF">DQX05_14365</name>
</gene>
<evidence type="ECO:0000256" key="1">
    <source>
        <dbReference type="SAM" id="SignalP"/>
    </source>
</evidence>
<accession>A0A3A3GY10</accession>